<dbReference type="eggNOG" id="ENOG502ZTX5">
    <property type="taxonomic scope" value="Bacteria"/>
</dbReference>
<dbReference type="EMBL" id="BAUV01000049">
    <property type="protein sequence ID" value="GAE36997.1"/>
    <property type="molecule type" value="Genomic_DNA"/>
</dbReference>
<keyword evidence="3" id="KW-1185">Reference proteome</keyword>
<accession>W4QYM9</accession>
<reference evidence="2 3" key="1">
    <citation type="journal article" date="2014" name="Genome Announc.">
        <title>Draft Genome Sequences of Three Alkaliphilic Bacillus Strains, Bacillus wakoensis JCM 9140T, Bacillus akibai JCM 9157T, and Bacillus hemicellulosilyticus JCM 9152T.</title>
        <authorList>
            <person name="Yuki M."/>
            <person name="Oshima K."/>
            <person name="Suda W."/>
            <person name="Oshida Y."/>
            <person name="Kitamura K."/>
            <person name="Iida T."/>
            <person name="Hattori M."/>
            <person name="Ohkuma M."/>
        </authorList>
    </citation>
    <scope>NUCLEOTIDE SEQUENCE [LARGE SCALE GENOMIC DNA]</scope>
    <source>
        <strain evidence="2 3">JCM 9157</strain>
    </source>
</reference>
<sequence length="183" mass="21544">MKIIKFLLSALIFMIMVTACSQQSTVQEDEQYLESVEVSEFSYVSGFSEEHLASYERFNQDKDVQHLREFQADEMLLVYMDLIVKSDTEGIYAITAKTDILPELDVFQKEYDEYLHESNIDTVFTYRFFDSITVKETENADRVLVELTVHLGANTTTVLYELIKEDELWKLMVYEQIEYFKSK</sequence>
<keyword evidence="1" id="KW-0732">Signal</keyword>
<feature type="chain" id="PRO_5039529315" description="DUF4878 domain-containing protein" evidence="1">
    <location>
        <begin position="22"/>
        <end position="183"/>
    </location>
</feature>
<protein>
    <recommendedName>
        <fullName evidence="4">DUF4878 domain-containing protein</fullName>
    </recommendedName>
</protein>
<evidence type="ECO:0000313" key="3">
    <source>
        <dbReference type="Proteomes" id="UP000018896"/>
    </source>
</evidence>
<evidence type="ECO:0000313" key="2">
    <source>
        <dbReference type="EMBL" id="GAE36997.1"/>
    </source>
</evidence>
<gene>
    <name evidence="2" type="ORF">JCM9157_4238</name>
</gene>
<dbReference type="AlphaFoldDB" id="W4QYM9"/>
<evidence type="ECO:0008006" key="4">
    <source>
        <dbReference type="Google" id="ProtNLM"/>
    </source>
</evidence>
<feature type="signal peptide" evidence="1">
    <location>
        <begin position="1"/>
        <end position="21"/>
    </location>
</feature>
<dbReference type="RefSeq" id="WP_035667329.1">
    <property type="nucleotide sequence ID" value="NZ_BAUV01000049.1"/>
</dbReference>
<dbReference type="OrthoDB" id="2453836at2"/>
<evidence type="ECO:0000256" key="1">
    <source>
        <dbReference type="SAM" id="SignalP"/>
    </source>
</evidence>
<organism evidence="2 3">
    <name type="scientific">Halalkalibacter akibai (strain ATCC 43226 / DSM 21942 / CIP 109018 / JCM 9157 / 1139)</name>
    <name type="common">Bacillus akibai</name>
    <dbReference type="NCBI Taxonomy" id="1236973"/>
    <lineage>
        <taxon>Bacteria</taxon>
        <taxon>Bacillati</taxon>
        <taxon>Bacillota</taxon>
        <taxon>Bacilli</taxon>
        <taxon>Bacillales</taxon>
        <taxon>Bacillaceae</taxon>
        <taxon>Halalkalibacter</taxon>
    </lineage>
</organism>
<dbReference type="PROSITE" id="PS51257">
    <property type="entry name" value="PROKAR_LIPOPROTEIN"/>
    <property type="match status" value="1"/>
</dbReference>
<proteinExistence type="predicted"/>
<dbReference type="Proteomes" id="UP000018896">
    <property type="component" value="Unassembled WGS sequence"/>
</dbReference>
<name>W4QYM9_HALA3</name>
<comment type="caution">
    <text evidence="2">The sequence shown here is derived from an EMBL/GenBank/DDBJ whole genome shotgun (WGS) entry which is preliminary data.</text>
</comment>